<dbReference type="GO" id="GO:0030328">
    <property type="term" value="P:prenylcysteine catabolic process"/>
    <property type="evidence" value="ECO:0007669"/>
    <property type="project" value="InterPro"/>
</dbReference>
<feature type="domain" description="Prenylcysteine lyase" evidence="14">
    <location>
        <begin position="225"/>
        <end position="336"/>
    </location>
</feature>
<keyword evidence="16" id="KW-1185">Reference proteome</keyword>
<dbReference type="AlphaFoldDB" id="A0A8C8IML8"/>
<evidence type="ECO:0000256" key="6">
    <source>
        <dbReference type="ARBA" id="ARBA00023180"/>
    </source>
</evidence>
<comment type="cofactor">
    <cofactor evidence="1">
        <name>FAD</name>
        <dbReference type="ChEBI" id="CHEBI:57692"/>
    </cofactor>
</comment>
<evidence type="ECO:0000256" key="5">
    <source>
        <dbReference type="ARBA" id="ARBA00023002"/>
    </source>
</evidence>
<keyword evidence="5" id="KW-0560">Oxidoreductase</keyword>
<dbReference type="Proteomes" id="UP000694402">
    <property type="component" value="Unassembled WGS sequence"/>
</dbReference>
<keyword evidence="7" id="KW-0458">Lysosome</keyword>
<evidence type="ECO:0000256" key="3">
    <source>
        <dbReference type="ARBA" id="ARBA00022630"/>
    </source>
</evidence>
<dbReference type="Ensembl" id="ENSOTST00005085301.2">
    <property type="protein sequence ID" value="ENSOTSP00005078721.1"/>
    <property type="gene ID" value="ENSOTSG00005037060.2"/>
</dbReference>
<dbReference type="InterPro" id="IPR010795">
    <property type="entry name" value="Prenylcys_lyase"/>
</dbReference>
<evidence type="ECO:0000259" key="14">
    <source>
        <dbReference type="Pfam" id="PF07156"/>
    </source>
</evidence>
<dbReference type="GO" id="GO:0001735">
    <property type="term" value="F:prenylcysteine oxidase activity"/>
    <property type="evidence" value="ECO:0007669"/>
    <property type="project" value="UniProtKB-EC"/>
</dbReference>
<evidence type="ECO:0000313" key="15">
    <source>
        <dbReference type="Ensembl" id="ENSOTSP00005078721.1"/>
    </source>
</evidence>
<evidence type="ECO:0000256" key="1">
    <source>
        <dbReference type="ARBA" id="ARBA00001974"/>
    </source>
</evidence>
<dbReference type="GeneTree" id="ENSGT00390000011206"/>
<keyword evidence="3" id="KW-0285">Flavoprotein</keyword>
<keyword evidence="4" id="KW-0274">FAD</keyword>
<dbReference type="PANTHER" id="PTHR15944">
    <property type="entry name" value="FARNESYLCYSTEINE LYASE"/>
    <property type="match status" value="1"/>
</dbReference>
<evidence type="ECO:0000256" key="13">
    <source>
        <dbReference type="ARBA" id="ARBA00049343"/>
    </source>
</evidence>
<comment type="subcellular location">
    <subcellularLocation>
        <location evidence="2">Lysosome</location>
    </subcellularLocation>
</comment>
<feature type="domain" description="Prenylcysteine lyase" evidence="14">
    <location>
        <begin position="22"/>
        <end position="127"/>
    </location>
</feature>
<evidence type="ECO:0000256" key="4">
    <source>
        <dbReference type="ARBA" id="ARBA00022827"/>
    </source>
</evidence>
<reference evidence="15" key="2">
    <citation type="submission" date="2025-09" db="UniProtKB">
        <authorList>
            <consortium name="Ensembl"/>
        </authorList>
    </citation>
    <scope>IDENTIFICATION</scope>
</reference>
<reference evidence="15" key="1">
    <citation type="submission" date="2025-08" db="UniProtKB">
        <authorList>
            <consortium name="Ensembl"/>
        </authorList>
    </citation>
    <scope>IDENTIFICATION</scope>
</reference>
<comment type="catalytic activity">
    <reaction evidence="12">
        <text>an S-polyprenyl-L-cysteine + O2 + H2O = a polyprenal + L-cysteine + H2O2</text>
        <dbReference type="Rhea" id="RHEA:53892"/>
        <dbReference type="Rhea" id="RHEA-COMP:13675"/>
        <dbReference type="Rhea" id="RHEA-COMP:13676"/>
        <dbReference type="ChEBI" id="CHEBI:15377"/>
        <dbReference type="ChEBI" id="CHEBI:15379"/>
        <dbReference type="ChEBI" id="CHEBI:16240"/>
        <dbReference type="ChEBI" id="CHEBI:35235"/>
        <dbReference type="ChEBI" id="CHEBI:137934"/>
        <dbReference type="ChEBI" id="CHEBI:137935"/>
        <dbReference type="EC" id="1.8.3.5"/>
    </reaction>
    <physiologicalReaction direction="left-to-right" evidence="12">
        <dbReference type="Rhea" id="RHEA:53893"/>
    </physiologicalReaction>
</comment>
<name>A0A8C8IML8_ONCTS</name>
<dbReference type="PANTHER" id="PTHR15944:SF3">
    <property type="entry name" value="PRENYLCYSTEINE OXIDASE 1"/>
    <property type="match status" value="1"/>
</dbReference>
<keyword evidence="6" id="KW-0325">Glycoprotein</keyword>
<sequence>MKHFLEKLGETYGMSHGKELTFEESDWFIVNFLHLLQQYRFNFLLMQMLLDSVPDKFMRIYQQFSYSFTSVEKLLHAMGGDGFLTLANQMLEEAMLVEDISQSFLNDVVAPVNYGQSVLTSVFSGCVFNKSLKFDKWFRVLLCGHPMKTSDRKFAFFVLQTRQVFTSFTTAMIVATSLHKGKPAGFTSPPLQASPLLSPPSTLGTSTRLASLTCPTWGPEIPLPSVCQDILTPDSIINSLSSIDPVDIQPGYSCPPVNESKVWKVFSPQPLSQEQLQDMFLSSETKYPAHSPPHGRTSPFILHERLYYLNTVEWAASIMEISTISARNLALLAHQHGQVRPGGPTHV</sequence>
<protein>
    <recommendedName>
        <fullName evidence="9">Prenylcysteine oxidase 1</fullName>
        <ecNumber evidence="8">1.8.3.5</ecNumber>
    </recommendedName>
</protein>
<dbReference type="GO" id="GO:0030327">
    <property type="term" value="P:prenylated protein catabolic process"/>
    <property type="evidence" value="ECO:0007669"/>
    <property type="project" value="TreeGrafter"/>
</dbReference>
<organism evidence="15 16">
    <name type="scientific">Oncorhynchus tshawytscha</name>
    <name type="common">Chinook salmon</name>
    <name type="synonym">Salmo tshawytscha</name>
    <dbReference type="NCBI Taxonomy" id="74940"/>
    <lineage>
        <taxon>Eukaryota</taxon>
        <taxon>Metazoa</taxon>
        <taxon>Chordata</taxon>
        <taxon>Craniata</taxon>
        <taxon>Vertebrata</taxon>
        <taxon>Euteleostomi</taxon>
        <taxon>Actinopterygii</taxon>
        <taxon>Neopterygii</taxon>
        <taxon>Teleostei</taxon>
        <taxon>Protacanthopterygii</taxon>
        <taxon>Salmoniformes</taxon>
        <taxon>Salmonidae</taxon>
        <taxon>Salmoninae</taxon>
        <taxon>Oncorhynchus</taxon>
    </lineage>
</organism>
<comment type="function">
    <text evidence="10">Prenylcysteine oxidase that cleaves the thioether bond of prenyl-L-cysteines, such as farnesylcysteine and geranylgeranylcysteine. Only active against free prenylcysteines and not prenylcysteine residues within prenylated proteins or peptides. Involved in the final step in the degradation of prenylated proteins, by degrading prenylcysteines after the protein has been degraded.</text>
</comment>
<proteinExistence type="predicted"/>
<gene>
    <name evidence="15" type="primary">PCYOX1</name>
</gene>
<dbReference type="Pfam" id="PF07156">
    <property type="entry name" value="Prenylcys_lyase"/>
    <property type="match status" value="2"/>
</dbReference>
<accession>A0A8C8IML8</accession>
<evidence type="ECO:0000256" key="12">
    <source>
        <dbReference type="ARBA" id="ARBA00048495"/>
    </source>
</evidence>
<dbReference type="InterPro" id="IPR017046">
    <property type="entry name" value="Prenylcysteine_Oxase1"/>
</dbReference>
<evidence type="ECO:0000256" key="10">
    <source>
        <dbReference type="ARBA" id="ARBA00045287"/>
    </source>
</evidence>
<evidence type="ECO:0000313" key="16">
    <source>
        <dbReference type="Proteomes" id="UP000694402"/>
    </source>
</evidence>
<evidence type="ECO:0000256" key="11">
    <source>
        <dbReference type="ARBA" id="ARBA00047616"/>
    </source>
</evidence>
<evidence type="ECO:0000256" key="7">
    <source>
        <dbReference type="ARBA" id="ARBA00023228"/>
    </source>
</evidence>
<comment type="catalytic activity">
    <reaction evidence="13">
        <text>[(2E,6E,10E)-geranylgeranyl]-L-cysteine + O2 + H2O = (2E,6E,10E)-geranylgeranial + L-cysteine + H2O2</text>
        <dbReference type="Rhea" id="RHEA:70407"/>
        <dbReference type="ChEBI" id="CHEBI:15377"/>
        <dbReference type="ChEBI" id="CHEBI:15379"/>
        <dbReference type="ChEBI" id="CHEBI:16240"/>
        <dbReference type="ChEBI" id="CHEBI:35235"/>
        <dbReference type="ChEBI" id="CHEBI:189549"/>
        <dbReference type="ChEBI" id="CHEBI:189554"/>
        <dbReference type="EC" id="1.8.3.5"/>
    </reaction>
    <physiologicalReaction direction="left-to-right" evidence="13">
        <dbReference type="Rhea" id="RHEA:70408"/>
    </physiologicalReaction>
</comment>
<evidence type="ECO:0000256" key="9">
    <source>
        <dbReference type="ARBA" id="ARBA00040608"/>
    </source>
</evidence>
<dbReference type="GO" id="GO:0005764">
    <property type="term" value="C:lysosome"/>
    <property type="evidence" value="ECO:0007669"/>
    <property type="project" value="UniProtKB-SubCell"/>
</dbReference>
<evidence type="ECO:0000256" key="2">
    <source>
        <dbReference type="ARBA" id="ARBA00004371"/>
    </source>
</evidence>
<dbReference type="EC" id="1.8.3.5" evidence="8"/>
<comment type="catalytic activity">
    <reaction evidence="11">
        <text>S-(2E,6E)-farnesyl-L-cysteine + O2 + H2O = (2E,6E)-farnesal + L-cysteine + H2O2</text>
        <dbReference type="Rhea" id="RHEA:30231"/>
        <dbReference type="ChEBI" id="CHEBI:15377"/>
        <dbReference type="ChEBI" id="CHEBI:15379"/>
        <dbReference type="ChEBI" id="CHEBI:15894"/>
        <dbReference type="ChEBI" id="CHEBI:16240"/>
        <dbReference type="ChEBI" id="CHEBI:35235"/>
        <dbReference type="ChEBI" id="CHEBI:62141"/>
        <dbReference type="EC" id="1.8.3.5"/>
    </reaction>
    <physiologicalReaction direction="left-to-right" evidence="11">
        <dbReference type="Rhea" id="RHEA:30232"/>
    </physiologicalReaction>
</comment>
<evidence type="ECO:0000256" key="8">
    <source>
        <dbReference type="ARBA" id="ARBA00039077"/>
    </source>
</evidence>